<dbReference type="SUPFAM" id="SSF82199">
    <property type="entry name" value="SET domain"/>
    <property type="match status" value="1"/>
</dbReference>
<dbReference type="PANTHER" id="PTHR46455:SF3">
    <property type="entry name" value="SET AND MYND DOMAIN CONTAINING, ARTHROPOD-SPECIFIC, MEMBER 9, ISOFORM A-RELATED"/>
    <property type="match status" value="1"/>
</dbReference>
<dbReference type="AlphaFoldDB" id="T1GCM9"/>
<proteinExistence type="predicted"/>
<evidence type="ECO:0000259" key="1">
    <source>
        <dbReference type="PROSITE" id="PS50280"/>
    </source>
</evidence>
<dbReference type="InterPro" id="IPR001214">
    <property type="entry name" value="SET_dom"/>
</dbReference>
<dbReference type="GO" id="GO:0008757">
    <property type="term" value="F:S-adenosylmethionine-dependent methyltransferase activity"/>
    <property type="evidence" value="ECO:0007669"/>
    <property type="project" value="UniProtKB-ARBA"/>
</dbReference>
<dbReference type="STRING" id="36166.T1GCM9"/>
<dbReference type="CDD" id="cd20071">
    <property type="entry name" value="SET_SMYD"/>
    <property type="match status" value="1"/>
</dbReference>
<dbReference type="SMART" id="SM00317">
    <property type="entry name" value="SET"/>
    <property type="match status" value="1"/>
</dbReference>
<name>T1GCM9_MEGSC</name>
<dbReference type="PANTHER" id="PTHR46455">
    <property type="entry name" value="SET AND MYND DOMAIN CONTAINING, ARTHROPOD-SPECIFIC, MEMBER 4, ISOFORM A"/>
    <property type="match status" value="1"/>
</dbReference>
<reference evidence="2" key="2">
    <citation type="submission" date="2015-06" db="UniProtKB">
        <authorList>
            <consortium name="EnsemblMetazoa"/>
        </authorList>
    </citation>
    <scope>IDENTIFICATION</scope>
</reference>
<dbReference type="Gene3D" id="2.170.270.10">
    <property type="entry name" value="SET domain"/>
    <property type="match status" value="1"/>
</dbReference>
<dbReference type="Proteomes" id="UP000015102">
    <property type="component" value="Unassembled WGS sequence"/>
</dbReference>
<sequence>MVEKLSHLIDFHLGELKSSDQNWCLELSNVAGRGVFAAKDIKAGEEIFREYPLLIGPTARKPTVLNTCTICYKLLELDSFICKKGCGLPICDSCSESKQHIQECSLFRSWKPVNQEKAEPGVIRMLTVARGLFLNKYQKELLYDYKQIIVSVLNTNAFESLSKSEDHDILLRGLYPLSGIMNHECTPNTCHYFEKDGLIIVKATVDIKDRTEITNTYTKLMWSNMMRQFFLRMTKNFQCDCIRCKDPTNIIP</sequence>
<keyword evidence="3" id="KW-1185">Reference proteome</keyword>
<organism evidence="2 3">
    <name type="scientific">Megaselia scalaris</name>
    <name type="common">Humpbacked fly</name>
    <name type="synonym">Phora scalaris</name>
    <dbReference type="NCBI Taxonomy" id="36166"/>
    <lineage>
        <taxon>Eukaryota</taxon>
        <taxon>Metazoa</taxon>
        <taxon>Ecdysozoa</taxon>
        <taxon>Arthropoda</taxon>
        <taxon>Hexapoda</taxon>
        <taxon>Insecta</taxon>
        <taxon>Pterygota</taxon>
        <taxon>Neoptera</taxon>
        <taxon>Endopterygota</taxon>
        <taxon>Diptera</taxon>
        <taxon>Brachycera</taxon>
        <taxon>Muscomorpha</taxon>
        <taxon>Platypezoidea</taxon>
        <taxon>Phoridae</taxon>
        <taxon>Megaseliini</taxon>
        <taxon>Megaselia</taxon>
    </lineage>
</organism>
<dbReference type="Pfam" id="PF00856">
    <property type="entry name" value="SET"/>
    <property type="match status" value="1"/>
</dbReference>
<reference evidence="3" key="1">
    <citation type="submission" date="2013-02" db="EMBL/GenBank/DDBJ databases">
        <authorList>
            <person name="Hughes D."/>
        </authorList>
    </citation>
    <scope>NUCLEOTIDE SEQUENCE</scope>
    <source>
        <strain>Durham</strain>
        <strain evidence="3">NC isolate 2 -- Noor lab</strain>
    </source>
</reference>
<accession>T1GCM9</accession>
<dbReference type="OMA" id="ECAHFQR"/>
<evidence type="ECO:0000313" key="2">
    <source>
        <dbReference type="EnsemblMetazoa" id="MESCA001047-PA"/>
    </source>
</evidence>
<dbReference type="InterPro" id="IPR046341">
    <property type="entry name" value="SET_dom_sf"/>
</dbReference>
<dbReference type="InterPro" id="IPR053010">
    <property type="entry name" value="SET_SmydA-8"/>
</dbReference>
<dbReference type="GO" id="GO:0008276">
    <property type="term" value="F:protein methyltransferase activity"/>
    <property type="evidence" value="ECO:0007669"/>
    <property type="project" value="UniProtKB-ARBA"/>
</dbReference>
<dbReference type="EMBL" id="CAQQ02170382">
    <property type="status" value="NOT_ANNOTATED_CDS"/>
    <property type="molecule type" value="Genomic_DNA"/>
</dbReference>
<dbReference type="EnsemblMetazoa" id="MESCA001047-RA">
    <property type="protein sequence ID" value="MESCA001047-PA"/>
    <property type="gene ID" value="MESCA001047"/>
</dbReference>
<dbReference type="GO" id="GO:0008170">
    <property type="term" value="F:N-methyltransferase activity"/>
    <property type="evidence" value="ECO:0007669"/>
    <property type="project" value="UniProtKB-ARBA"/>
</dbReference>
<dbReference type="HOGENOM" id="CLU_922187_0_0_1"/>
<dbReference type="PROSITE" id="PS50280">
    <property type="entry name" value="SET"/>
    <property type="match status" value="1"/>
</dbReference>
<dbReference type="EMBL" id="CAQQ02170381">
    <property type="status" value="NOT_ANNOTATED_CDS"/>
    <property type="molecule type" value="Genomic_DNA"/>
</dbReference>
<evidence type="ECO:0000313" key="3">
    <source>
        <dbReference type="Proteomes" id="UP000015102"/>
    </source>
</evidence>
<protein>
    <recommendedName>
        <fullName evidence="1">SET domain-containing protein</fullName>
    </recommendedName>
</protein>
<feature type="domain" description="SET" evidence="1">
    <location>
        <begin position="23"/>
        <end position="218"/>
    </location>
</feature>